<reference evidence="2" key="1">
    <citation type="submission" date="2010-06" db="EMBL/GenBank/DDBJ databases">
        <title>Comparative analysis of salivary gland transcriptomics with respect to vectors of cutaneous and visceral leishmaniases.</title>
        <authorList>
            <person name="Rohousova I."/>
            <person name="Subrahmanyam S."/>
            <person name="Volfova V."/>
            <person name="Mu J."/>
            <person name="Volf P."/>
            <person name="Valenzuela J.G."/>
            <person name="Jochim R.C."/>
        </authorList>
    </citation>
    <scope>NUCLEOTIDE SEQUENCE</scope>
    <source>
        <tissue evidence="2">Salivary gland</tissue>
    </source>
</reference>
<dbReference type="AlphaFoldDB" id="F6K8T4"/>
<feature type="compositionally biased region" description="Basic and acidic residues" evidence="1">
    <location>
        <begin position="153"/>
        <end position="181"/>
    </location>
</feature>
<name>F6K8T4_9DIPT</name>
<protein>
    <submittedName>
        <fullName evidence="2">56.6 kDa salivary protein</fullName>
    </submittedName>
</protein>
<accession>F6K8T4</accession>
<feature type="region of interest" description="Disordered" evidence="1">
    <location>
        <begin position="150"/>
        <end position="184"/>
    </location>
</feature>
<evidence type="ECO:0000256" key="1">
    <source>
        <dbReference type="SAM" id="MobiDB-lite"/>
    </source>
</evidence>
<feature type="region of interest" description="Disordered" evidence="1">
    <location>
        <begin position="218"/>
        <end position="259"/>
    </location>
</feature>
<organism evidence="2">
    <name type="scientific">Phlebotomus sergenti</name>
    <dbReference type="NCBI Taxonomy" id="85759"/>
    <lineage>
        <taxon>Eukaryota</taxon>
        <taxon>Metazoa</taxon>
        <taxon>Ecdysozoa</taxon>
        <taxon>Arthropoda</taxon>
        <taxon>Hexapoda</taxon>
        <taxon>Insecta</taxon>
        <taxon>Pterygota</taxon>
        <taxon>Neoptera</taxon>
        <taxon>Endopterygota</taxon>
        <taxon>Diptera</taxon>
        <taxon>Nematocera</taxon>
        <taxon>Psychodoidea</taxon>
        <taxon>Psychodidae</taxon>
        <taxon>Phlebotomus</taxon>
        <taxon>Paraphlebotomus</taxon>
    </lineage>
</organism>
<feature type="compositionally biased region" description="Low complexity" evidence="1">
    <location>
        <begin position="238"/>
        <end position="255"/>
    </location>
</feature>
<evidence type="ECO:0000313" key="2">
    <source>
        <dbReference type="EMBL" id="ADJ54132.1"/>
    </source>
</evidence>
<proteinExistence type="evidence at transcript level"/>
<sequence length="528" mass="58756">MKLLITFGAVCAFQIVTVSSVFFPVPIITGTTSTSSSGQPTTVNTNISFQNVSNITDMVIYLTQNISRAMLTSLPTPDDIETVTDILDTFSNGLKSMISETREEYGEEPSLGFEWITDESSNNPNYFQNMLEQIQNIFHNLSTLFNQNFNNQKNKEDTNNSEDKTDDASRSEDTSKLEEKNVRRKRGLFGPTNFNLTETFKIVKDRIDNFGQKLISLFNKPSEKPQSTNETNSDTKDQSQTSESQSQATNNSAAQSRRKRDLFSSFMPKVSAGLSLITNPQNFSGSASADSQASPPDQSLLDVFLKDITEIGAAVLKETVNAMNEGVKQMAIQNAAAQGAAVQNASQQQNELIKQEINKTIFIQQYVNATLNKINNIIETLAQKIKSSNCIKQFTDMRNLLSEGITCVKNKFDTGMKTFNDTLSNISDAIEIPWDIQKEVAKCTENEDANTLSKILCYALVPLQLEENKIFLPIEFGKRIAETIQFFATLRMDLIKCGIITIQSIAYKAVDCGKEAIIIGKDTILENF</sequence>
<dbReference type="EMBL" id="HM569371">
    <property type="protein sequence ID" value="ADJ54132.1"/>
    <property type="molecule type" value="mRNA"/>
</dbReference>